<dbReference type="AlphaFoldDB" id="A0A5C3MKX3"/>
<feature type="chain" id="PRO_5022846143" evidence="1">
    <location>
        <begin position="20"/>
        <end position="143"/>
    </location>
</feature>
<protein>
    <submittedName>
        <fullName evidence="2">Uncharacterized protein</fullName>
    </submittedName>
</protein>
<reference evidence="2 3" key="1">
    <citation type="journal article" date="2019" name="Nat. Ecol. Evol.">
        <title>Megaphylogeny resolves global patterns of mushroom evolution.</title>
        <authorList>
            <person name="Varga T."/>
            <person name="Krizsan K."/>
            <person name="Foldi C."/>
            <person name="Dima B."/>
            <person name="Sanchez-Garcia M."/>
            <person name="Sanchez-Ramirez S."/>
            <person name="Szollosi G.J."/>
            <person name="Szarkandi J.G."/>
            <person name="Papp V."/>
            <person name="Albert L."/>
            <person name="Andreopoulos W."/>
            <person name="Angelini C."/>
            <person name="Antonin V."/>
            <person name="Barry K.W."/>
            <person name="Bougher N.L."/>
            <person name="Buchanan P."/>
            <person name="Buyck B."/>
            <person name="Bense V."/>
            <person name="Catcheside P."/>
            <person name="Chovatia M."/>
            <person name="Cooper J."/>
            <person name="Damon W."/>
            <person name="Desjardin D."/>
            <person name="Finy P."/>
            <person name="Geml J."/>
            <person name="Haridas S."/>
            <person name="Hughes K."/>
            <person name="Justo A."/>
            <person name="Karasinski D."/>
            <person name="Kautmanova I."/>
            <person name="Kiss B."/>
            <person name="Kocsube S."/>
            <person name="Kotiranta H."/>
            <person name="LaButti K.M."/>
            <person name="Lechner B.E."/>
            <person name="Liimatainen K."/>
            <person name="Lipzen A."/>
            <person name="Lukacs Z."/>
            <person name="Mihaltcheva S."/>
            <person name="Morgado L.N."/>
            <person name="Niskanen T."/>
            <person name="Noordeloos M.E."/>
            <person name="Ohm R.A."/>
            <person name="Ortiz-Santana B."/>
            <person name="Ovrebo C."/>
            <person name="Racz N."/>
            <person name="Riley R."/>
            <person name="Savchenko A."/>
            <person name="Shiryaev A."/>
            <person name="Soop K."/>
            <person name="Spirin V."/>
            <person name="Szebenyi C."/>
            <person name="Tomsovsky M."/>
            <person name="Tulloss R.E."/>
            <person name="Uehling J."/>
            <person name="Grigoriev I.V."/>
            <person name="Vagvolgyi C."/>
            <person name="Papp T."/>
            <person name="Martin F.M."/>
            <person name="Miettinen O."/>
            <person name="Hibbett D.S."/>
            <person name="Nagy L.G."/>
        </authorList>
    </citation>
    <scope>NUCLEOTIDE SEQUENCE [LARGE SCALE GENOMIC DNA]</scope>
    <source>
        <strain evidence="2 3">OMC1185</strain>
    </source>
</reference>
<evidence type="ECO:0000313" key="3">
    <source>
        <dbReference type="Proteomes" id="UP000305948"/>
    </source>
</evidence>
<evidence type="ECO:0000313" key="2">
    <source>
        <dbReference type="EMBL" id="TFK45373.1"/>
    </source>
</evidence>
<keyword evidence="3" id="KW-1185">Reference proteome</keyword>
<dbReference type="EMBL" id="ML213545">
    <property type="protein sequence ID" value="TFK45373.1"/>
    <property type="molecule type" value="Genomic_DNA"/>
</dbReference>
<evidence type="ECO:0000256" key="1">
    <source>
        <dbReference type="SAM" id="SignalP"/>
    </source>
</evidence>
<proteinExistence type="predicted"/>
<gene>
    <name evidence="2" type="ORF">OE88DRAFT_1649360</name>
</gene>
<keyword evidence="1" id="KW-0732">Signal</keyword>
<dbReference type="Proteomes" id="UP000305948">
    <property type="component" value="Unassembled WGS sequence"/>
</dbReference>
<feature type="signal peptide" evidence="1">
    <location>
        <begin position="1"/>
        <end position="19"/>
    </location>
</feature>
<accession>A0A5C3MKX3</accession>
<organism evidence="2 3">
    <name type="scientific">Heliocybe sulcata</name>
    <dbReference type="NCBI Taxonomy" id="5364"/>
    <lineage>
        <taxon>Eukaryota</taxon>
        <taxon>Fungi</taxon>
        <taxon>Dikarya</taxon>
        <taxon>Basidiomycota</taxon>
        <taxon>Agaricomycotina</taxon>
        <taxon>Agaricomycetes</taxon>
        <taxon>Gloeophyllales</taxon>
        <taxon>Gloeophyllaceae</taxon>
        <taxon>Heliocybe</taxon>
    </lineage>
</organism>
<sequence length="143" mass="15088">MRLAFVASALSALAAPVLGVVITTTETVSYIQTCPYFVYTPYWTVTDASVTKTLSLPSTTTSTFYVTEFSLSGIPIFTLPTPPASLDPSATYTTTVVDYPCTTTEGVATIPTTKTVYSGTTTTTAWAATETVTSVVATLTYFG</sequence>
<name>A0A5C3MKX3_9AGAM</name>